<reference evidence="2 4" key="2">
    <citation type="submission" date="2020-04" db="EMBL/GenBank/DDBJ databases">
        <title>Draft genome of Methanobacterium subterraneum isolated from animal feces.</title>
        <authorList>
            <person name="Ouboter H.T."/>
            <person name="Berger S."/>
            <person name="Gungor E."/>
            <person name="Jetten M.S.M."/>
            <person name="Welte C.U."/>
        </authorList>
    </citation>
    <scope>NUCLEOTIDE SEQUENCE [LARGE SCALE GENOMIC DNA]</scope>
    <source>
        <strain evidence="2">HO_2020</strain>
    </source>
</reference>
<organism evidence="1 3">
    <name type="scientific">Methanobacterium subterraneum</name>
    <dbReference type="NCBI Taxonomy" id="59277"/>
    <lineage>
        <taxon>Archaea</taxon>
        <taxon>Methanobacteriati</taxon>
        <taxon>Methanobacteriota</taxon>
        <taxon>Methanomada group</taxon>
        <taxon>Methanobacteria</taxon>
        <taxon>Methanobacteriales</taxon>
        <taxon>Methanobacteriaceae</taxon>
        <taxon>Methanobacterium</taxon>
    </lineage>
</organism>
<accession>A0A2H4VB38</accession>
<dbReference type="RefSeq" id="WP_100905272.1">
    <property type="nucleotide sequence ID" value="NZ_CP017766.1"/>
</dbReference>
<reference evidence="1 3" key="1">
    <citation type="submission" date="2016-10" db="EMBL/GenBank/DDBJ databases">
        <title>Comparative genomics between deep and shallow subseafloor isolates.</title>
        <authorList>
            <person name="Ishii S."/>
            <person name="Miller J.R."/>
            <person name="Sutton G."/>
            <person name="Suzuki S."/>
            <person name="Methe B."/>
            <person name="Inagaki F."/>
            <person name="Imachi H."/>
        </authorList>
    </citation>
    <scope>NUCLEOTIDE SEQUENCE [LARGE SCALE GENOMIC DNA]</scope>
    <source>
        <strain evidence="1 3">MO-MB1</strain>
    </source>
</reference>
<evidence type="ECO:0000313" key="1">
    <source>
        <dbReference type="EMBL" id="AUB55291.1"/>
    </source>
</evidence>
<dbReference type="AlphaFoldDB" id="A0A2H4VB38"/>
<proteinExistence type="predicted"/>
<evidence type="ECO:0000313" key="4">
    <source>
        <dbReference type="Proteomes" id="UP000591058"/>
    </source>
</evidence>
<dbReference type="EMBL" id="CP017766">
    <property type="protein sequence ID" value="AUB55291.1"/>
    <property type="molecule type" value="Genomic_DNA"/>
</dbReference>
<dbReference type="Proteomes" id="UP000232806">
    <property type="component" value="Chromosome"/>
</dbReference>
<evidence type="ECO:0000313" key="3">
    <source>
        <dbReference type="Proteomes" id="UP000232806"/>
    </source>
</evidence>
<evidence type="ECO:0000313" key="2">
    <source>
        <dbReference type="EMBL" id="NMO10197.1"/>
    </source>
</evidence>
<name>A0A2H4VB38_9EURY</name>
<sequence>MEMVIPPLFPPKKKDFIYTSSTILPPINPPYSYLLMLKGTLTKPGAVKIYPHDMGLLIGKIIGNPKKRIIELAFRT</sequence>
<dbReference type="GeneID" id="35123359"/>
<dbReference type="EMBL" id="JABBYL010000036">
    <property type="protein sequence ID" value="NMO10197.1"/>
    <property type="molecule type" value="Genomic_DNA"/>
</dbReference>
<gene>
    <name evidence="1" type="ORF">BK007_04185</name>
    <name evidence="2" type="ORF">HG719_10290</name>
</gene>
<dbReference type="Proteomes" id="UP000591058">
    <property type="component" value="Unassembled WGS sequence"/>
</dbReference>
<protein>
    <submittedName>
        <fullName evidence="1">Uncharacterized protein</fullName>
    </submittedName>
</protein>